<evidence type="ECO:0000256" key="7">
    <source>
        <dbReference type="ARBA" id="ARBA00023170"/>
    </source>
</evidence>
<evidence type="ECO:0000256" key="3">
    <source>
        <dbReference type="ARBA" id="ARBA00022475"/>
    </source>
</evidence>
<dbReference type="PANTHER" id="PTHR42643:SF40">
    <property type="entry name" value="IONOTROPIC RECEPTOR 41A-RELATED"/>
    <property type="match status" value="1"/>
</dbReference>
<dbReference type="InterPro" id="IPR001320">
    <property type="entry name" value="Iontro_rcpt_C"/>
</dbReference>
<feature type="domain" description="Ionotropic glutamate receptor C-terminal" evidence="10">
    <location>
        <begin position="88"/>
        <end position="362"/>
    </location>
</feature>
<feature type="transmembrane region" description="Helical" evidence="9">
    <location>
        <begin position="87"/>
        <end position="112"/>
    </location>
</feature>
<feature type="transmembrane region" description="Helical" evidence="9">
    <location>
        <begin position="353"/>
        <end position="371"/>
    </location>
</feature>
<name>A0A8S9XHF7_APOLU</name>
<evidence type="ECO:0000256" key="4">
    <source>
        <dbReference type="ARBA" id="ARBA00022692"/>
    </source>
</evidence>
<dbReference type="PANTHER" id="PTHR42643">
    <property type="entry name" value="IONOTROPIC RECEPTOR 20A-RELATED"/>
    <property type="match status" value="1"/>
</dbReference>
<evidence type="ECO:0000256" key="8">
    <source>
        <dbReference type="ARBA" id="ARBA00023180"/>
    </source>
</evidence>
<evidence type="ECO:0000256" key="1">
    <source>
        <dbReference type="ARBA" id="ARBA00004651"/>
    </source>
</evidence>
<reference evidence="11" key="1">
    <citation type="journal article" date="2021" name="Mol. Ecol. Resour.">
        <title>Apolygus lucorum genome provides insights into omnivorousness and mesophyll feeding.</title>
        <authorList>
            <person name="Liu Y."/>
            <person name="Liu H."/>
            <person name="Wang H."/>
            <person name="Huang T."/>
            <person name="Liu B."/>
            <person name="Yang B."/>
            <person name="Yin L."/>
            <person name="Li B."/>
            <person name="Zhang Y."/>
            <person name="Zhang S."/>
            <person name="Jiang F."/>
            <person name="Zhang X."/>
            <person name="Ren Y."/>
            <person name="Wang B."/>
            <person name="Wang S."/>
            <person name="Lu Y."/>
            <person name="Wu K."/>
            <person name="Fan W."/>
            <person name="Wang G."/>
        </authorList>
    </citation>
    <scope>NUCLEOTIDE SEQUENCE</scope>
    <source>
        <strain evidence="11">12Hb</strain>
    </source>
</reference>
<gene>
    <name evidence="11" type="ORF">GE061_016478</name>
</gene>
<keyword evidence="7" id="KW-0675">Receptor</keyword>
<dbReference type="SUPFAM" id="SSF53850">
    <property type="entry name" value="Periplasmic binding protein-like II"/>
    <property type="match status" value="1"/>
</dbReference>
<dbReference type="Gene3D" id="1.10.287.70">
    <property type="match status" value="1"/>
</dbReference>
<keyword evidence="8" id="KW-0325">Glycoprotein</keyword>
<keyword evidence="3" id="KW-1003">Cell membrane</keyword>
<evidence type="ECO:0000313" key="12">
    <source>
        <dbReference type="Proteomes" id="UP000466442"/>
    </source>
</evidence>
<dbReference type="InterPro" id="IPR052192">
    <property type="entry name" value="Insect_Ionotropic_Sensory_Rcpt"/>
</dbReference>
<keyword evidence="6 9" id="KW-0472">Membrane</keyword>
<protein>
    <recommendedName>
        <fullName evidence="10">Ionotropic glutamate receptor C-terminal domain-containing protein</fullName>
    </recommendedName>
</protein>
<keyword evidence="5 9" id="KW-1133">Transmembrane helix</keyword>
<sequence length="388" mass="43684">MSNCSITPVLDDDEWGHIYPTNHSGTGCAGQVFIGNADFCVGANYAWIQFWPFLDFSAGYFSGELTVIVPRPDALGGWSTPFLPFSAVLWAMVIFCTILSTVGLYLITWATLKYVPSFRERILKNDKFLSPSDSFVRSVGMLVLQQPQQLVPGSPVRHLFTALEIVYLVVTTCYAAELYDYLTVPRTQRPIENIHDMADSNLIWMGSSDAYLLIINNTNDPKTLKAVDNFRILPDEQIIALAESGGYGIVVERLMGGHFVELPYITDKFVKLSITMKQAYVQSPLFTYLRKGSPYTKRLNSIIGRMLNAGLMYKWEDDCSAKLLDYSKQQKLLASTRKVKFPPKVLKVDDLEGAFLVYFIGIILSIVVFVVEVCRDKRKSAILQKTLK</sequence>
<proteinExistence type="inferred from homology"/>
<dbReference type="Proteomes" id="UP000466442">
    <property type="component" value="Unassembled WGS sequence"/>
</dbReference>
<evidence type="ECO:0000256" key="6">
    <source>
        <dbReference type="ARBA" id="ARBA00023136"/>
    </source>
</evidence>
<evidence type="ECO:0000256" key="5">
    <source>
        <dbReference type="ARBA" id="ARBA00022989"/>
    </source>
</evidence>
<evidence type="ECO:0000259" key="10">
    <source>
        <dbReference type="Pfam" id="PF00060"/>
    </source>
</evidence>
<dbReference type="EMBL" id="WIXP02000007">
    <property type="protein sequence ID" value="KAF6208029.1"/>
    <property type="molecule type" value="Genomic_DNA"/>
</dbReference>
<comment type="subcellular location">
    <subcellularLocation>
        <location evidence="1">Cell membrane</location>
        <topology evidence="1">Multi-pass membrane protein</topology>
    </subcellularLocation>
</comment>
<keyword evidence="4 9" id="KW-0812">Transmembrane</keyword>
<accession>A0A8S9XHF7</accession>
<dbReference type="AlphaFoldDB" id="A0A8S9XHF7"/>
<evidence type="ECO:0000256" key="2">
    <source>
        <dbReference type="ARBA" id="ARBA00008685"/>
    </source>
</evidence>
<dbReference type="GO" id="GO:0050906">
    <property type="term" value="P:detection of stimulus involved in sensory perception"/>
    <property type="evidence" value="ECO:0007669"/>
    <property type="project" value="UniProtKB-ARBA"/>
</dbReference>
<evidence type="ECO:0000313" key="11">
    <source>
        <dbReference type="EMBL" id="KAF6208029.1"/>
    </source>
</evidence>
<comment type="similarity">
    <text evidence="2">Belongs to the glutamate-gated ion channel (TC 1.A.10.1) family.</text>
</comment>
<organism evidence="11 12">
    <name type="scientific">Apolygus lucorum</name>
    <name type="common">Small green plant bug</name>
    <name type="synonym">Lygocoris lucorum</name>
    <dbReference type="NCBI Taxonomy" id="248454"/>
    <lineage>
        <taxon>Eukaryota</taxon>
        <taxon>Metazoa</taxon>
        <taxon>Ecdysozoa</taxon>
        <taxon>Arthropoda</taxon>
        <taxon>Hexapoda</taxon>
        <taxon>Insecta</taxon>
        <taxon>Pterygota</taxon>
        <taxon>Neoptera</taxon>
        <taxon>Paraneoptera</taxon>
        <taxon>Hemiptera</taxon>
        <taxon>Heteroptera</taxon>
        <taxon>Panheteroptera</taxon>
        <taxon>Cimicomorpha</taxon>
        <taxon>Miridae</taxon>
        <taxon>Mirini</taxon>
        <taxon>Apolygus</taxon>
    </lineage>
</organism>
<comment type="caution">
    <text evidence="11">The sequence shown here is derived from an EMBL/GenBank/DDBJ whole genome shotgun (WGS) entry which is preliminary data.</text>
</comment>
<dbReference type="GO" id="GO:0015276">
    <property type="term" value="F:ligand-gated monoatomic ion channel activity"/>
    <property type="evidence" value="ECO:0007669"/>
    <property type="project" value="InterPro"/>
</dbReference>
<dbReference type="GO" id="GO:0005886">
    <property type="term" value="C:plasma membrane"/>
    <property type="evidence" value="ECO:0007669"/>
    <property type="project" value="UniProtKB-SubCell"/>
</dbReference>
<dbReference type="Pfam" id="PF00060">
    <property type="entry name" value="Lig_chan"/>
    <property type="match status" value="1"/>
</dbReference>
<dbReference type="OrthoDB" id="8182981at2759"/>
<evidence type="ECO:0000256" key="9">
    <source>
        <dbReference type="SAM" id="Phobius"/>
    </source>
</evidence>
<keyword evidence="12" id="KW-1185">Reference proteome</keyword>